<evidence type="ECO:0000259" key="1">
    <source>
        <dbReference type="Pfam" id="PF00535"/>
    </source>
</evidence>
<dbReference type="Gene3D" id="3.90.550.10">
    <property type="entry name" value="Spore Coat Polysaccharide Biosynthesis Protein SpsA, Chain A"/>
    <property type="match status" value="1"/>
</dbReference>
<sequence length="328" mass="36701">MNNIHPRRTSEALQQIAMQDYPGPLEVIVMDDSPRAEEASQFSQELDIRYFHVDRCTIGEKRNMAVAEATRSGAEMICIWDDDDIFTVDRLRQQVSRMVARPASCSSIQVAFVAVLTSGILQRCKGLPLPFENSFCFRRSWLEGRPFSNTSLGEGNVIFEELDDWYAEAQPISGEELPFLYVRTQSSTAPDDALEPYPVKSMLIGGQNPRVDVSLLALARAFRRERFPELPAKALEIARGALRRVMQEDLEKMRKDINSTSQLAPVYWDALNLEKAWAFGGGVPEGSLNHALSAKVDVPEENDVADSDGLIIETDVAMRLIAKALSDF</sequence>
<evidence type="ECO:0000313" key="2">
    <source>
        <dbReference type="EMBL" id="CAK9072977.1"/>
    </source>
</evidence>
<reference evidence="2 3" key="1">
    <citation type="submission" date="2024-02" db="EMBL/GenBank/DDBJ databases">
        <authorList>
            <person name="Chen Y."/>
            <person name="Shah S."/>
            <person name="Dougan E. K."/>
            <person name="Thang M."/>
            <person name="Chan C."/>
        </authorList>
    </citation>
    <scope>NUCLEOTIDE SEQUENCE [LARGE SCALE GENOMIC DNA]</scope>
</reference>
<proteinExistence type="predicted"/>
<name>A0ABP0PDC1_9DINO</name>
<comment type="caution">
    <text evidence="2">The sequence shown here is derived from an EMBL/GenBank/DDBJ whole genome shotgun (WGS) entry which is preliminary data.</text>
</comment>
<protein>
    <submittedName>
        <fullName evidence="2">Glyco_trans_2-like domain-containing protein</fullName>
    </submittedName>
</protein>
<dbReference type="Pfam" id="PF00535">
    <property type="entry name" value="Glycos_transf_2"/>
    <property type="match status" value="1"/>
</dbReference>
<dbReference type="PANTHER" id="PTHR22916">
    <property type="entry name" value="GLYCOSYLTRANSFERASE"/>
    <property type="match status" value="1"/>
</dbReference>
<dbReference type="PANTHER" id="PTHR22916:SF3">
    <property type="entry name" value="UDP-GLCNAC:BETAGAL BETA-1,3-N-ACETYLGLUCOSAMINYLTRANSFERASE-LIKE PROTEIN 1"/>
    <property type="match status" value="1"/>
</dbReference>
<dbReference type="EMBL" id="CAXAMM010034503">
    <property type="protein sequence ID" value="CAK9072977.1"/>
    <property type="molecule type" value="Genomic_DNA"/>
</dbReference>
<dbReference type="InterPro" id="IPR001173">
    <property type="entry name" value="Glyco_trans_2-like"/>
</dbReference>
<dbReference type="InterPro" id="IPR029044">
    <property type="entry name" value="Nucleotide-diphossugar_trans"/>
</dbReference>
<organism evidence="2 3">
    <name type="scientific">Durusdinium trenchii</name>
    <dbReference type="NCBI Taxonomy" id="1381693"/>
    <lineage>
        <taxon>Eukaryota</taxon>
        <taxon>Sar</taxon>
        <taxon>Alveolata</taxon>
        <taxon>Dinophyceae</taxon>
        <taxon>Suessiales</taxon>
        <taxon>Symbiodiniaceae</taxon>
        <taxon>Durusdinium</taxon>
    </lineage>
</organism>
<accession>A0ABP0PDC1</accession>
<gene>
    <name evidence="2" type="ORF">SCF082_LOCUS35817</name>
</gene>
<dbReference type="Proteomes" id="UP001642464">
    <property type="component" value="Unassembled WGS sequence"/>
</dbReference>
<evidence type="ECO:0000313" key="3">
    <source>
        <dbReference type="Proteomes" id="UP001642464"/>
    </source>
</evidence>
<feature type="domain" description="Glycosyltransferase 2-like" evidence="1">
    <location>
        <begin position="11"/>
        <end position="111"/>
    </location>
</feature>
<keyword evidence="3" id="KW-1185">Reference proteome</keyword>
<dbReference type="CDD" id="cd00761">
    <property type="entry name" value="Glyco_tranf_GTA_type"/>
    <property type="match status" value="1"/>
</dbReference>
<dbReference type="SUPFAM" id="SSF53448">
    <property type="entry name" value="Nucleotide-diphospho-sugar transferases"/>
    <property type="match status" value="1"/>
</dbReference>